<reference evidence="1" key="1">
    <citation type="submission" date="2019-06" db="EMBL/GenBank/DDBJ databases">
        <authorList>
            <person name="Zheng W."/>
        </authorList>
    </citation>
    <scope>NUCLEOTIDE SEQUENCE</scope>
    <source>
        <strain evidence="1">QDHG01</strain>
    </source>
</reference>
<comment type="caution">
    <text evidence="1">The sequence shown here is derived from an EMBL/GenBank/DDBJ whole genome shotgun (WGS) entry which is preliminary data.</text>
</comment>
<proteinExistence type="predicted"/>
<dbReference type="Proteomes" id="UP000785679">
    <property type="component" value="Unassembled WGS sequence"/>
</dbReference>
<protein>
    <submittedName>
        <fullName evidence="1">Uncharacterized protein</fullName>
    </submittedName>
</protein>
<dbReference type="AlphaFoldDB" id="A0A8J8NB06"/>
<accession>A0A8J8NB06</accession>
<keyword evidence="2" id="KW-1185">Reference proteome</keyword>
<evidence type="ECO:0000313" key="2">
    <source>
        <dbReference type="Proteomes" id="UP000785679"/>
    </source>
</evidence>
<organism evidence="1 2">
    <name type="scientific">Halteria grandinella</name>
    <dbReference type="NCBI Taxonomy" id="5974"/>
    <lineage>
        <taxon>Eukaryota</taxon>
        <taxon>Sar</taxon>
        <taxon>Alveolata</taxon>
        <taxon>Ciliophora</taxon>
        <taxon>Intramacronucleata</taxon>
        <taxon>Spirotrichea</taxon>
        <taxon>Stichotrichia</taxon>
        <taxon>Sporadotrichida</taxon>
        <taxon>Halteriidae</taxon>
        <taxon>Halteria</taxon>
    </lineage>
</organism>
<gene>
    <name evidence="1" type="ORF">FGO68_gene6719</name>
</gene>
<sequence length="78" mass="9099">MLLLAQMMSISQRRLNILAILSRSGTQTGSQLTSQRLIYTILTRLQAQLKSKRWRLRIFWSLQSSHSLQMIIKIQLIS</sequence>
<evidence type="ECO:0000313" key="1">
    <source>
        <dbReference type="EMBL" id="TNV71411.1"/>
    </source>
</evidence>
<dbReference type="EMBL" id="RRYP01029814">
    <property type="protein sequence ID" value="TNV71411.1"/>
    <property type="molecule type" value="Genomic_DNA"/>
</dbReference>
<name>A0A8J8NB06_HALGN</name>